<name>A0ABS7FLA8_9ACTN</name>
<evidence type="ECO:0000259" key="1">
    <source>
        <dbReference type="PROSITE" id="PS51186"/>
    </source>
</evidence>
<dbReference type="Gene3D" id="3.40.630.30">
    <property type="match status" value="1"/>
</dbReference>
<dbReference type="Pfam" id="PF13508">
    <property type="entry name" value="Acetyltransf_7"/>
    <property type="match status" value="1"/>
</dbReference>
<protein>
    <submittedName>
        <fullName evidence="2">GNAT family N-acetyltransferase</fullName>
    </submittedName>
</protein>
<evidence type="ECO:0000313" key="2">
    <source>
        <dbReference type="EMBL" id="MBW8481139.1"/>
    </source>
</evidence>
<dbReference type="InterPro" id="IPR016181">
    <property type="entry name" value="Acyl_CoA_acyltransferase"/>
</dbReference>
<dbReference type="InterPro" id="IPR000182">
    <property type="entry name" value="GNAT_dom"/>
</dbReference>
<dbReference type="EMBL" id="JAIBOA010000001">
    <property type="protein sequence ID" value="MBW8481139.1"/>
    <property type="molecule type" value="Genomic_DNA"/>
</dbReference>
<sequence length="213" mass="22248">MVEELARAWIRGWTVSRGTPPPVAVGDGVHRVDVGLPGHLVRYVVPRPDGRTVRDLAERARAAGTWLKICADAERTASLLGDGWTVQDAPEYLMAVELRRIAPRTLPAGYTLDLDATGPALAAAVRTAEGAPAASGRAGLADGHAVFDQIATEPSHRRRGLGGVIMSALAAAAAARGARTGVLVATADGRALYRHLGWREVGPVTAAYVPAAD</sequence>
<accession>A0ABS7FLA8</accession>
<dbReference type="Proteomes" id="UP000774570">
    <property type="component" value="Unassembled WGS sequence"/>
</dbReference>
<organism evidence="2 3">
    <name type="scientific">Actinomadura parmotrematis</name>
    <dbReference type="NCBI Taxonomy" id="2864039"/>
    <lineage>
        <taxon>Bacteria</taxon>
        <taxon>Bacillati</taxon>
        <taxon>Actinomycetota</taxon>
        <taxon>Actinomycetes</taxon>
        <taxon>Streptosporangiales</taxon>
        <taxon>Thermomonosporaceae</taxon>
        <taxon>Actinomadura</taxon>
    </lineage>
</organism>
<reference evidence="2 3" key="1">
    <citation type="submission" date="2021-07" db="EMBL/GenBank/DDBJ databases">
        <title>Actinomadura sp. PM05-2 isolated from lichen.</title>
        <authorList>
            <person name="Somphong A."/>
            <person name="Phongsopitanun W."/>
            <person name="Tanasupawat S."/>
            <person name="Peongsungnone V."/>
        </authorList>
    </citation>
    <scope>NUCLEOTIDE SEQUENCE [LARGE SCALE GENOMIC DNA]</scope>
    <source>
        <strain evidence="2 3">PM05-2</strain>
    </source>
</reference>
<dbReference type="PROSITE" id="PS51186">
    <property type="entry name" value="GNAT"/>
    <property type="match status" value="1"/>
</dbReference>
<keyword evidence="3" id="KW-1185">Reference proteome</keyword>
<dbReference type="SUPFAM" id="SSF55729">
    <property type="entry name" value="Acyl-CoA N-acyltransferases (Nat)"/>
    <property type="match status" value="1"/>
</dbReference>
<gene>
    <name evidence="2" type="ORF">K1Y72_02070</name>
</gene>
<dbReference type="RefSeq" id="WP_220162612.1">
    <property type="nucleotide sequence ID" value="NZ_JAIBOA010000001.1"/>
</dbReference>
<feature type="domain" description="N-acetyltransferase" evidence="1">
    <location>
        <begin position="84"/>
        <end position="213"/>
    </location>
</feature>
<evidence type="ECO:0000313" key="3">
    <source>
        <dbReference type="Proteomes" id="UP000774570"/>
    </source>
</evidence>
<proteinExistence type="predicted"/>
<comment type="caution">
    <text evidence="2">The sequence shown here is derived from an EMBL/GenBank/DDBJ whole genome shotgun (WGS) entry which is preliminary data.</text>
</comment>